<dbReference type="Gene3D" id="3.30.710.10">
    <property type="entry name" value="Potassium Channel Kv1.1, Chain A"/>
    <property type="match status" value="1"/>
</dbReference>
<accession>A0ABD2KR76</accession>
<dbReference type="Gene3D" id="2.60.210.10">
    <property type="entry name" value="Apoptosis, Tumor Necrosis Factor Receptor Associated Protein 2, Chain A"/>
    <property type="match status" value="2"/>
</dbReference>
<dbReference type="Pfam" id="PF22486">
    <property type="entry name" value="MATH_2"/>
    <property type="match status" value="2"/>
</dbReference>
<evidence type="ECO:0000313" key="2">
    <source>
        <dbReference type="EMBL" id="KAL3105451.1"/>
    </source>
</evidence>
<sequence length="501" mass="57538">MLSFIYADDLSELDGDNAMAVLYAAKKYLVNDLIFHCSRIEIESLPNIILAFVQARLLKIEFFAQRCLRYICQNAGLLLETDGFLESDQNCLCEIFDRDQLLISNEFQIWKCALRWADEKCRQNAIECTAENRQNAIEFSAEKRQNAIEFSAEKRRSVLGPALFKIRFPQISAEEFDNEIVPSGILSKDEVNGVYQFLSHPNLSGVPGLYPLKFPYKARVSHWNIPKGNRGTIAMEIEKLSEFAQEEVGTSRFSDAVQIMGMPWKILAEIQEENDGTAKYLGFYISCTASEDEKWVCSASATLRIVSQKSSTEDIIGKRNNFELMDPSRGFYEEEEDKVTLAIDLFVEEPKMDKFDSDSNQLNGKIVMEIGKLSEFAREICWSERRSETVHIKGMPWQIWARIKRAHDGTEKWLGFYLLCADPPDDENWKCICSATFQIIGTEALSEKRKDIIDIEKTMLGFEKFVNFKELMDPSKGFYNEDEDKVKLAIDFSVEENSEEQ</sequence>
<organism evidence="2 3">
    <name type="scientific">Heterodera trifolii</name>
    <dbReference type="NCBI Taxonomy" id="157864"/>
    <lineage>
        <taxon>Eukaryota</taxon>
        <taxon>Metazoa</taxon>
        <taxon>Ecdysozoa</taxon>
        <taxon>Nematoda</taxon>
        <taxon>Chromadorea</taxon>
        <taxon>Rhabditida</taxon>
        <taxon>Tylenchina</taxon>
        <taxon>Tylenchomorpha</taxon>
        <taxon>Tylenchoidea</taxon>
        <taxon>Heteroderidae</taxon>
        <taxon>Heteroderinae</taxon>
        <taxon>Heterodera</taxon>
    </lineage>
</organism>
<dbReference type="PANTHER" id="PTHR45774:SF3">
    <property type="entry name" value="BTB (POZ) DOMAIN-CONTAINING 2B-RELATED"/>
    <property type="match status" value="1"/>
</dbReference>
<dbReference type="InterPro" id="IPR002083">
    <property type="entry name" value="MATH/TRAF_dom"/>
</dbReference>
<gene>
    <name evidence="2" type="ORF">niasHT_030319</name>
</gene>
<dbReference type="Proteomes" id="UP001620626">
    <property type="component" value="Unassembled WGS sequence"/>
</dbReference>
<name>A0ABD2KR76_9BILA</name>
<dbReference type="SMART" id="SM00875">
    <property type="entry name" value="BACK"/>
    <property type="match status" value="1"/>
</dbReference>
<dbReference type="Pfam" id="PF07707">
    <property type="entry name" value="BACK"/>
    <property type="match status" value="1"/>
</dbReference>
<comment type="caution">
    <text evidence="2">The sequence shown here is derived from an EMBL/GenBank/DDBJ whole genome shotgun (WGS) entry which is preliminary data.</text>
</comment>
<proteinExistence type="predicted"/>
<dbReference type="InterPro" id="IPR011333">
    <property type="entry name" value="SKP1/BTB/POZ_sf"/>
</dbReference>
<dbReference type="EMBL" id="JBICBT010000684">
    <property type="protein sequence ID" value="KAL3105451.1"/>
    <property type="molecule type" value="Genomic_DNA"/>
</dbReference>
<protein>
    <recommendedName>
        <fullName evidence="1">MATH domain-containing protein</fullName>
    </recommendedName>
</protein>
<dbReference type="PROSITE" id="PS50144">
    <property type="entry name" value="MATH"/>
    <property type="match status" value="1"/>
</dbReference>
<keyword evidence="3" id="KW-1185">Reference proteome</keyword>
<dbReference type="Gene3D" id="1.25.40.420">
    <property type="match status" value="1"/>
</dbReference>
<dbReference type="SUPFAM" id="SSF49599">
    <property type="entry name" value="TRAF domain-like"/>
    <property type="match status" value="2"/>
</dbReference>
<evidence type="ECO:0000313" key="3">
    <source>
        <dbReference type="Proteomes" id="UP001620626"/>
    </source>
</evidence>
<dbReference type="PANTHER" id="PTHR45774">
    <property type="entry name" value="BTB/POZ DOMAIN-CONTAINING"/>
    <property type="match status" value="1"/>
</dbReference>
<feature type="domain" description="MATH" evidence="1">
    <location>
        <begin position="363"/>
        <end position="490"/>
    </location>
</feature>
<dbReference type="InterPro" id="IPR008974">
    <property type="entry name" value="TRAF-like"/>
</dbReference>
<dbReference type="InterPro" id="IPR011705">
    <property type="entry name" value="BACK"/>
</dbReference>
<dbReference type="AlphaFoldDB" id="A0ABD2KR76"/>
<evidence type="ECO:0000259" key="1">
    <source>
        <dbReference type="PROSITE" id="PS50144"/>
    </source>
</evidence>
<reference evidence="2 3" key="1">
    <citation type="submission" date="2024-10" db="EMBL/GenBank/DDBJ databases">
        <authorList>
            <person name="Kim D."/>
        </authorList>
    </citation>
    <scope>NUCLEOTIDE SEQUENCE [LARGE SCALE GENOMIC DNA]</scope>
    <source>
        <strain evidence="2">BH-2024</strain>
    </source>
</reference>